<evidence type="ECO:0000259" key="1">
    <source>
        <dbReference type="PROSITE" id="PS50280"/>
    </source>
</evidence>
<dbReference type="InterPro" id="IPR001214">
    <property type="entry name" value="SET_dom"/>
</dbReference>
<dbReference type="OrthoDB" id="265717at2759"/>
<keyword evidence="3" id="KW-1185">Reference proteome</keyword>
<evidence type="ECO:0000313" key="3">
    <source>
        <dbReference type="Proteomes" id="UP000007110"/>
    </source>
</evidence>
<dbReference type="EnsemblMetazoa" id="XM_030997193">
    <property type="protein sequence ID" value="XP_030853053"/>
    <property type="gene ID" value="LOC100891380"/>
</dbReference>
<feature type="domain" description="SET" evidence="1">
    <location>
        <begin position="70"/>
        <end position="165"/>
    </location>
</feature>
<dbReference type="InterPro" id="IPR011990">
    <property type="entry name" value="TPR-like_helical_dom_sf"/>
</dbReference>
<dbReference type="InterPro" id="IPR046341">
    <property type="entry name" value="SET_dom_sf"/>
</dbReference>
<organism evidence="2 3">
    <name type="scientific">Strongylocentrotus purpuratus</name>
    <name type="common">Purple sea urchin</name>
    <dbReference type="NCBI Taxonomy" id="7668"/>
    <lineage>
        <taxon>Eukaryota</taxon>
        <taxon>Metazoa</taxon>
        <taxon>Echinodermata</taxon>
        <taxon>Eleutherozoa</taxon>
        <taxon>Echinozoa</taxon>
        <taxon>Echinoidea</taxon>
        <taxon>Euechinoidea</taxon>
        <taxon>Echinacea</taxon>
        <taxon>Camarodonta</taxon>
        <taxon>Echinidea</taxon>
        <taxon>Strongylocentrotidae</taxon>
        <taxon>Strongylocentrotus</taxon>
    </lineage>
</organism>
<dbReference type="Proteomes" id="UP000007110">
    <property type="component" value="Unassembled WGS sequence"/>
</dbReference>
<name>A0A7M7PL39_STRPU</name>
<reference evidence="3" key="1">
    <citation type="submission" date="2015-02" db="EMBL/GenBank/DDBJ databases">
        <title>Genome sequencing for Strongylocentrotus purpuratus.</title>
        <authorList>
            <person name="Murali S."/>
            <person name="Liu Y."/>
            <person name="Vee V."/>
            <person name="English A."/>
            <person name="Wang M."/>
            <person name="Skinner E."/>
            <person name="Han Y."/>
            <person name="Muzny D.M."/>
            <person name="Worley K.C."/>
            <person name="Gibbs R.A."/>
        </authorList>
    </citation>
    <scope>NUCLEOTIDE SEQUENCE</scope>
</reference>
<dbReference type="Pfam" id="PF00856">
    <property type="entry name" value="SET"/>
    <property type="match status" value="1"/>
</dbReference>
<dbReference type="RefSeq" id="XP_030853053.1">
    <property type="nucleotide sequence ID" value="XM_030997193.1"/>
</dbReference>
<accession>A0A7M7PL39</accession>
<dbReference type="KEGG" id="spu:100891380"/>
<dbReference type="PANTHER" id="PTHR12197">
    <property type="entry name" value="HISTONE-LYSINE N-METHYLTRANSFERASE SMYD"/>
    <property type="match status" value="1"/>
</dbReference>
<reference evidence="2" key="2">
    <citation type="submission" date="2021-01" db="UniProtKB">
        <authorList>
            <consortium name="EnsemblMetazoa"/>
        </authorList>
    </citation>
    <scope>IDENTIFICATION</scope>
</reference>
<dbReference type="AlphaFoldDB" id="A0A7M7PL39"/>
<dbReference type="PANTHER" id="PTHR12197:SF251">
    <property type="entry name" value="EG:BACR7C10.4 PROTEIN"/>
    <property type="match status" value="1"/>
</dbReference>
<dbReference type="SUPFAM" id="SSF82199">
    <property type="entry name" value="SET domain"/>
    <property type="match status" value="1"/>
</dbReference>
<evidence type="ECO:0000313" key="2">
    <source>
        <dbReference type="EnsemblMetazoa" id="XP_030853053"/>
    </source>
</evidence>
<dbReference type="GeneID" id="100891380"/>
<dbReference type="GO" id="GO:0005634">
    <property type="term" value="C:nucleus"/>
    <property type="evidence" value="ECO:0000318"/>
    <property type="project" value="GO_Central"/>
</dbReference>
<sequence length="308" mass="34898">MSISEKEEDWTRCHEQECIALKRIRPDEVPGESAQVLSQIIRKQEESAPCTQDGGDCFPTTVDQLESHHEKLSSNSTKEKFKLLLKHFIDEGVLADIELTSLIKMNGAIRCNTFSALDYDLNEVATSMANHSCDPNCAAVYDGRKLQLRTIKNVEKGDEALDPNDGLAEKLQGLEIFEKQTQDAKSTQLLELYMTNLKVMDSSSCLPAHHHLVVEHRCTAFEACIHKKSWEKAAEIGLLITEPYRVYYGPYHPQLGIHLLKMGKVQHQLRKLQEARKYLTEAESVLKVTHGPQHSLMASVKKLLFKCR</sequence>
<dbReference type="Gene3D" id="1.25.40.10">
    <property type="entry name" value="Tetratricopeptide repeat domain"/>
    <property type="match status" value="1"/>
</dbReference>
<dbReference type="PROSITE" id="PS50280">
    <property type="entry name" value="SET"/>
    <property type="match status" value="1"/>
</dbReference>
<protein>
    <recommendedName>
        <fullName evidence="1">SET domain-containing protein</fullName>
    </recommendedName>
</protein>
<dbReference type="Gene3D" id="2.170.270.10">
    <property type="entry name" value="SET domain"/>
    <property type="match status" value="1"/>
</dbReference>
<proteinExistence type="predicted"/>
<dbReference type="InParanoid" id="A0A7M7PL39"/>
<dbReference type="InterPro" id="IPR050869">
    <property type="entry name" value="H3K4_H4K5_MeTrfase"/>
</dbReference>